<feature type="compositionally biased region" description="Basic and acidic residues" evidence="1">
    <location>
        <begin position="398"/>
        <end position="409"/>
    </location>
</feature>
<proteinExistence type="predicted"/>
<evidence type="ECO:0000313" key="2">
    <source>
        <dbReference type="EMBL" id="KAF2258245.1"/>
    </source>
</evidence>
<feature type="compositionally biased region" description="Basic residues" evidence="1">
    <location>
        <begin position="377"/>
        <end position="389"/>
    </location>
</feature>
<comment type="caution">
    <text evidence="2">The sequence shown here is derived from an EMBL/GenBank/DDBJ whole genome shotgun (WGS) entry which is preliminary data.</text>
</comment>
<feature type="compositionally biased region" description="Polar residues" evidence="1">
    <location>
        <begin position="342"/>
        <end position="364"/>
    </location>
</feature>
<dbReference type="EMBL" id="ML986774">
    <property type="protein sequence ID" value="KAF2258245.1"/>
    <property type="molecule type" value="Genomic_DNA"/>
</dbReference>
<reference evidence="3" key="1">
    <citation type="journal article" date="2020" name="Stud. Mycol.">
        <title>101 Dothideomycetes genomes: A test case for predicting lifestyles and emergence of pathogens.</title>
        <authorList>
            <person name="Haridas S."/>
            <person name="Albert R."/>
            <person name="Binder M."/>
            <person name="Bloem J."/>
            <person name="LaButti K."/>
            <person name="Salamov A."/>
            <person name="Andreopoulos B."/>
            <person name="Baker S."/>
            <person name="Barry K."/>
            <person name="Bills G."/>
            <person name="Bluhm B."/>
            <person name="Cannon C."/>
            <person name="Castanera R."/>
            <person name="Culley D."/>
            <person name="Daum C."/>
            <person name="Ezra D."/>
            <person name="Gonzalez J."/>
            <person name="Henrissat B."/>
            <person name="Kuo A."/>
            <person name="Liang C."/>
            <person name="Lipzen A."/>
            <person name="Lutzoni F."/>
            <person name="Magnuson J."/>
            <person name="Mondo S."/>
            <person name="Nolan M."/>
            <person name="Ohm R."/>
            <person name="Pangilinan J."/>
            <person name="Park H.-J."/>
            <person name="Ramirez L."/>
            <person name="Alfaro M."/>
            <person name="Sun H."/>
            <person name="Tritt A."/>
            <person name="Yoshinaga Y."/>
            <person name="Zwiers L.-H."/>
            <person name="Turgeon B."/>
            <person name="Goodwin S."/>
            <person name="Spatafora J."/>
            <person name="Crous P."/>
            <person name="Grigoriev I."/>
        </authorList>
    </citation>
    <scope>NUCLEOTIDE SEQUENCE [LARGE SCALE GENOMIC DNA]</scope>
    <source>
        <strain evidence="3">CBS 304.66</strain>
    </source>
</reference>
<organism evidence="2 3">
    <name type="scientific">Lojkania enalia</name>
    <dbReference type="NCBI Taxonomy" id="147567"/>
    <lineage>
        <taxon>Eukaryota</taxon>
        <taxon>Fungi</taxon>
        <taxon>Dikarya</taxon>
        <taxon>Ascomycota</taxon>
        <taxon>Pezizomycotina</taxon>
        <taxon>Dothideomycetes</taxon>
        <taxon>Pleosporomycetidae</taxon>
        <taxon>Pleosporales</taxon>
        <taxon>Pleosporales incertae sedis</taxon>
        <taxon>Lojkania</taxon>
    </lineage>
</organism>
<feature type="region of interest" description="Disordered" evidence="1">
    <location>
        <begin position="342"/>
        <end position="409"/>
    </location>
</feature>
<dbReference type="OrthoDB" id="439993at2759"/>
<protein>
    <submittedName>
        <fullName evidence="2">Uncharacterized protein</fullName>
    </submittedName>
</protein>
<accession>A0A9P4JYN0</accession>
<gene>
    <name evidence="2" type="ORF">CC78DRAFT_549278</name>
</gene>
<dbReference type="Proteomes" id="UP000800093">
    <property type="component" value="Unassembled WGS sequence"/>
</dbReference>
<name>A0A9P4JYN0_9PLEO</name>
<evidence type="ECO:0000256" key="1">
    <source>
        <dbReference type="SAM" id="MobiDB-lite"/>
    </source>
</evidence>
<dbReference type="AlphaFoldDB" id="A0A9P4JYN0"/>
<keyword evidence="3" id="KW-1185">Reference proteome</keyword>
<evidence type="ECO:0000313" key="3">
    <source>
        <dbReference type="Proteomes" id="UP000800093"/>
    </source>
</evidence>
<sequence length="409" mass="46782">MFVPRSVRLKGVPEYNKFSVGQGAPSVHREAVGFAADSQHIRANEERHTEHSDRLRGPQFTMRPITREYLAQLACGIELVFTDYAQQDKDGAQWLKQRHRTVDGEDKYIHLSAFLEHSNISTLKPVATQYSLQQAIHEYLPETLELSKNGYYIRRKPSSYPLPFIPKNVSSIVSDDGLGFWEQRTIYVEPHARDMCKTPAKVAHWLKEHGHMKQKWLPIQAVHTLYNNCAFVILSGNVTHADVWAKWRKKGHPENWKILTKVEHTKRTEEYLELRAKERPDEHMRNSRKGNFGVSFRETRQIVTPQEVATDETNRPQTGMNESFVVEVVSANKDAKKCAFQTISNHPNSGPSKRKVTNNSTDQEAGSGDEVAVKGTDKKKRKRQKKIKSKLAGSDALQDIRENEVNTSC</sequence>